<evidence type="ECO:0000313" key="1">
    <source>
        <dbReference type="EMBL" id="MDN5214179.1"/>
    </source>
</evidence>
<name>A0ABT8L8T7_9BACT</name>
<accession>A0ABT8L8T7</accession>
<dbReference type="Pfam" id="PF05834">
    <property type="entry name" value="Lycopene_cycl"/>
    <property type="match status" value="1"/>
</dbReference>
<dbReference type="Gene3D" id="3.50.50.60">
    <property type="entry name" value="FAD/NAD(P)-binding domain"/>
    <property type="match status" value="1"/>
</dbReference>
<keyword evidence="2" id="KW-1185">Reference proteome</keyword>
<dbReference type="RefSeq" id="WP_346759514.1">
    <property type="nucleotide sequence ID" value="NZ_JAUJEB010000004.1"/>
</dbReference>
<dbReference type="EMBL" id="JAUJEB010000004">
    <property type="protein sequence ID" value="MDN5214179.1"/>
    <property type="molecule type" value="Genomic_DNA"/>
</dbReference>
<comment type="caution">
    <text evidence="1">The sequence shown here is derived from an EMBL/GenBank/DDBJ whole genome shotgun (WGS) entry which is preliminary data.</text>
</comment>
<sequence length="383" mass="44892">MKQYDYIIAGAGCSGLMLALELTNSRLKDKSVLIIDQEKKNTNDRTWCFWETRENSLEHLVYKSWDVANFYSDDFEQEMDLRPYRYKMIRGIDFYSYVFQQISHYPNFEFLEAKIDEIKTHGEVVTDQGRYQATFVFSSYHLVNTLNIPKSYQTLLQHFKGWVIKTDHDSFDPGKMTYMDFRVAYNRETRFCYVLPFSEKKALIEYTLFTDTLLEDKAYDEALKHYINNQLKIGDYQILEEEFGIIPMSDFPFPQTGGKNVINIGTLGGNTKASTGFTFLRIQKAVKRITKNLADNKYPLSPPSLTSKRFRLYDSTLLNVLANETYPAKDIFTELFKKNGPTKVFKFLDEETNLLEEISIMNLSPKKQFIKAFFQQVLKIHKL</sequence>
<dbReference type="InterPro" id="IPR036188">
    <property type="entry name" value="FAD/NAD-bd_sf"/>
</dbReference>
<dbReference type="SUPFAM" id="SSF51905">
    <property type="entry name" value="FAD/NAD(P)-binding domain"/>
    <property type="match status" value="1"/>
</dbReference>
<dbReference type="Proteomes" id="UP001172083">
    <property type="component" value="Unassembled WGS sequence"/>
</dbReference>
<reference evidence="1" key="1">
    <citation type="submission" date="2023-06" db="EMBL/GenBank/DDBJ databases">
        <title>Genomic of Agaribacillus aureum.</title>
        <authorList>
            <person name="Wang G."/>
        </authorList>
    </citation>
    <scope>NUCLEOTIDE SEQUENCE</scope>
    <source>
        <strain evidence="1">BMA12</strain>
    </source>
</reference>
<protein>
    <submittedName>
        <fullName evidence="1">Lycopene cyclase family protein</fullName>
    </submittedName>
</protein>
<evidence type="ECO:0000313" key="2">
    <source>
        <dbReference type="Proteomes" id="UP001172083"/>
    </source>
</evidence>
<gene>
    <name evidence="1" type="ORF">QQ020_19030</name>
</gene>
<organism evidence="1 2">
    <name type="scientific">Agaribacillus aureus</name>
    <dbReference type="NCBI Taxonomy" id="3051825"/>
    <lineage>
        <taxon>Bacteria</taxon>
        <taxon>Pseudomonadati</taxon>
        <taxon>Bacteroidota</taxon>
        <taxon>Cytophagia</taxon>
        <taxon>Cytophagales</taxon>
        <taxon>Splendidivirgaceae</taxon>
        <taxon>Agaribacillus</taxon>
    </lineage>
</organism>
<proteinExistence type="predicted"/>